<dbReference type="InterPro" id="IPR036280">
    <property type="entry name" value="Multihaem_cyt_sf"/>
</dbReference>
<gene>
    <name evidence="2" type="ORF">CFH83_03675</name>
</gene>
<dbReference type="AlphaFoldDB" id="A0A2D3WQA8"/>
<evidence type="ECO:0000313" key="3">
    <source>
        <dbReference type="Proteomes" id="UP000228859"/>
    </source>
</evidence>
<keyword evidence="1" id="KW-0732">Signal</keyword>
<protein>
    <submittedName>
        <fullName evidence="2">Uncharacterized protein</fullName>
    </submittedName>
</protein>
<feature type="signal peptide" evidence="1">
    <location>
        <begin position="1"/>
        <end position="18"/>
    </location>
</feature>
<accession>A0A2D3WQA8</accession>
<dbReference type="SUPFAM" id="SSF48695">
    <property type="entry name" value="Multiheme cytochromes"/>
    <property type="match status" value="1"/>
</dbReference>
<organism evidence="2 3">
    <name type="scientific">Sulfuricurvum kujiense</name>
    <dbReference type="NCBI Taxonomy" id="148813"/>
    <lineage>
        <taxon>Bacteria</taxon>
        <taxon>Pseudomonadati</taxon>
        <taxon>Campylobacterota</taxon>
        <taxon>Epsilonproteobacteria</taxon>
        <taxon>Campylobacterales</taxon>
        <taxon>Sulfurimonadaceae</taxon>
        <taxon>Sulfuricurvum</taxon>
    </lineage>
</organism>
<name>A0A2D3WQA8_9BACT</name>
<reference evidence="2 3" key="1">
    <citation type="journal article" date="2017" name="Front. Microbiol.">
        <title>Comparative Genomic Analysis of the Class Epsilonproteobacteria and Proposed Reclassification to Epsilonbacteraeota (phyl. nov.).</title>
        <authorList>
            <person name="Waite D.W."/>
            <person name="Vanwonterghem I."/>
            <person name="Rinke C."/>
            <person name="Parks D.H."/>
            <person name="Zhang Y."/>
            <person name="Takai K."/>
            <person name="Sievert S.M."/>
            <person name="Simon J."/>
            <person name="Campbell B.J."/>
            <person name="Hanson T.E."/>
            <person name="Woyke T."/>
            <person name="Klotz M.G."/>
            <person name="Hugenholtz P."/>
        </authorList>
    </citation>
    <scope>NUCLEOTIDE SEQUENCE [LARGE SCALE GENOMIC DNA]</scope>
    <source>
        <strain evidence="2">UBA12443</strain>
    </source>
</reference>
<proteinExistence type="predicted"/>
<evidence type="ECO:0000256" key="1">
    <source>
        <dbReference type="SAM" id="SignalP"/>
    </source>
</evidence>
<dbReference type="EMBL" id="DLUI01000058">
    <property type="protein sequence ID" value="DAB38883.1"/>
    <property type="molecule type" value="Genomic_DNA"/>
</dbReference>
<dbReference type="RefSeq" id="WP_294895603.1">
    <property type="nucleotide sequence ID" value="NZ_DLUI01000058.1"/>
</dbReference>
<comment type="caution">
    <text evidence="2">The sequence shown here is derived from an EMBL/GenBank/DDBJ whole genome shotgun (WGS) entry which is preliminary data.</text>
</comment>
<feature type="chain" id="PRO_5013750073" evidence="1">
    <location>
        <begin position="19"/>
        <end position="117"/>
    </location>
</feature>
<sequence>MKIIVLFFVLLLQLLGCTGDCMTCHPALLKTIDTDLRHKPMQTCIKCHSADPAKMADCGSDCFACHPIAKIEGSRIAEHAVIRECRDCHMKLKTTLDLSNIPKGQSVMPTLRDFLKP</sequence>
<dbReference type="Proteomes" id="UP000228859">
    <property type="component" value="Unassembled WGS sequence"/>
</dbReference>
<evidence type="ECO:0000313" key="2">
    <source>
        <dbReference type="EMBL" id="DAB38883.1"/>
    </source>
</evidence>